<comment type="similarity">
    <text evidence="1">Belongs to the protein kinase superfamily. CMGC Ser/Thr protein kinase family. CDC2/CDKX subfamily.</text>
</comment>
<keyword evidence="4 7" id="KW-0547">Nucleotide-binding</keyword>
<evidence type="ECO:0000256" key="2">
    <source>
        <dbReference type="ARBA" id="ARBA00022527"/>
    </source>
</evidence>
<dbReference type="RefSeq" id="XP_065655640.1">
    <property type="nucleotide sequence ID" value="XM_065799568.1"/>
</dbReference>
<dbReference type="GeneID" id="100214052"/>
<dbReference type="InterPro" id="IPR008271">
    <property type="entry name" value="Ser/Thr_kinase_AS"/>
</dbReference>
<organism evidence="11 12">
    <name type="scientific">Hydra vulgaris</name>
    <name type="common">Hydra</name>
    <name type="synonym">Hydra attenuata</name>
    <dbReference type="NCBI Taxonomy" id="6087"/>
    <lineage>
        <taxon>Eukaryota</taxon>
        <taxon>Metazoa</taxon>
        <taxon>Cnidaria</taxon>
        <taxon>Hydrozoa</taxon>
        <taxon>Hydroidolina</taxon>
        <taxon>Anthoathecata</taxon>
        <taxon>Aplanulata</taxon>
        <taxon>Hydridae</taxon>
        <taxon>Hydra</taxon>
    </lineage>
</organism>
<dbReference type="RefSeq" id="XP_065655641.1">
    <property type="nucleotide sequence ID" value="XM_065799569.1"/>
</dbReference>
<sequence length="460" mass="52591">MTLPTAQLSSASSVPSNLNQEEDELQEKPSRSRVHKLSKRLSSTFRSTLSLSKDANHQINGMEHSDNIHKPEKTTSLFKGFSMQNFFENNEHVLKGRSKSLLQDKTECEVKTYRAITTPPSFARSSKPYGKLDQYMKLERLGEGSYATVYKGVSRSHHIMVAMKEIRLQEEEGIPFTAIREASLLKELKHANIVTLHDIIPTKEHLVLVFEYLHTDLSIYLEERPFGLHPTNVKLLLFQLLRGVQYIHKKKILHRDLKPQNVLLNKKGELKLADFGLARAKSVPSHTYTNEIVTLWYRPPDVLLGSTEYSTSLDMWGVGCIFVELVCGIPLFPGVKSPHDQLTKIFRVCGTPLSWPNTKKCVYKPSDFEIYPKTQISKSAKRLLTIPFSESLAEQFIQLQPENRISAEEAMNHEYFKDLPEEIFTLVDYASIFIVKGIKMCKDHKRFSTAKNSKSFGQFV</sequence>
<dbReference type="Proteomes" id="UP001652625">
    <property type="component" value="Chromosome 06"/>
</dbReference>
<dbReference type="PROSITE" id="PS50011">
    <property type="entry name" value="PROTEIN_KINASE_DOM"/>
    <property type="match status" value="1"/>
</dbReference>
<feature type="binding site" evidence="7">
    <location>
        <position position="164"/>
    </location>
    <ligand>
        <name>ATP</name>
        <dbReference type="ChEBI" id="CHEBI:30616"/>
    </ligand>
</feature>
<dbReference type="SUPFAM" id="SSF56112">
    <property type="entry name" value="Protein kinase-like (PK-like)"/>
    <property type="match status" value="1"/>
</dbReference>
<dbReference type="InterPro" id="IPR000719">
    <property type="entry name" value="Prot_kinase_dom"/>
</dbReference>
<dbReference type="Gene3D" id="1.10.510.10">
    <property type="entry name" value="Transferase(Phosphotransferase) domain 1"/>
    <property type="match status" value="1"/>
</dbReference>
<accession>A0ABM4C262</accession>
<name>A0ABM4C262_HYDVU</name>
<dbReference type="PROSITE" id="PS00107">
    <property type="entry name" value="PROTEIN_KINASE_ATP"/>
    <property type="match status" value="1"/>
</dbReference>
<proteinExistence type="inferred from homology"/>
<evidence type="ECO:0000313" key="12">
    <source>
        <dbReference type="RefSeq" id="XP_065655639.1"/>
    </source>
</evidence>
<dbReference type="PROSITE" id="PS00108">
    <property type="entry name" value="PROTEIN_KINASE_ST"/>
    <property type="match status" value="1"/>
</dbReference>
<dbReference type="GO" id="GO:0016301">
    <property type="term" value="F:kinase activity"/>
    <property type="evidence" value="ECO:0007669"/>
    <property type="project" value="UniProtKB-KW"/>
</dbReference>
<reference evidence="12 13" key="1">
    <citation type="submission" date="2025-05" db="UniProtKB">
        <authorList>
            <consortium name="RefSeq"/>
        </authorList>
    </citation>
    <scope>IDENTIFICATION</scope>
</reference>
<keyword evidence="11" id="KW-1185">Reference proteome</keyword>
<feature type="compositionally biased region" description="Polar residues" evidence="9">
    <location>
        <begin position="1"/>
        <end position="19"/>
    </location>
</feature>
<evidence type="ECO:0000256" key="5">
    <source>
        <dbReference type="ARBA" id="ARBA00022777"/>
    </source>
</evidence>
<gene>
    <name evidence="12 13 14" type="primary">LOC100214052</name>
</gene>
<keyword evidence="5 12" id="KW-0418">Kinase</keyword>
<keyword evidence="3" id="KW-0808">Transferase</keyword>
<dbReference type="PANTHER" id="PTHR24056:SF189">
    <property type="entry name" value="PROTEIN KINASE DOMAIN-CONTAINING PROTEIN"/>
    <property type="match status" value="1"/>
</dbReference>
<evidence type="ECO:0000256" key="9">
    <source>
        <dbReference type="SAM" id="MobiDB-lite"/>
    </source>
</evidence>
<dbReference type="InterPro" id="IPR011009">
    <property type="entry name" value="Kinase-like_dom_sf"/>
</dbReference>
<dbReference type="PANTHER" id="PTHR24056">
    <property type="entry name" value="CELL DIVISION PROTEIN KINASE"/>
    <property type="match status" value="1"/>
</dbReference>
<dbReference type="RefSeq" id="XP_065655639.1">
    <property type="nucleotide sequence ID" value="XM_065799567.1"/>
</dbReference>
<evidence type="ECO:0000313" key="14">
    <source>
        <dbReference type="RefSeq" id="XP_065655641.1"/>
    </source>
</evidence>
<evidence type="ECO:0000256" key="7">
    <source>
        <dbReference type="PROSITE-ProRule" id="PRU10141"/>
    </source>
</evidence>
<evidence type="ECO:0000256" key="3">
    <source>
        <dbReference type="ARBA" id="ARBA00022679"/>
    </source>
</evidence>
<evidence type="ECO:0000259" key="10">
    <source>
        <dbReference type="PROSITE" id="PS50011"/>
    </source>
</evidence>
<evidence type="ECO:0000256" key="4">
    <source>
        <dbReference type="ARBA" id="ARBA00022741"/>
    </source>
</evidence>
<evidence type="ECO:0000256" key="1">
    <source>
        <dbReference type="ARBA" id="ARBA00006485"/>
    </source>
</evidence>
<feature type="region of interest" description="Disordered" evidence="9">
    <location>
        <begin position="1"/>
        <end position="39"/>
    </location>
</feature>
<dbReference type="SMART" id="SM00220">
    <property type="entry name" value="S_TKc"/>
    <property type="match status" value="1"/>
</dbReference>
<dbReference type="InterPro" id="IPR050108">
    <property type="entry name" value="CDK"/>
</dbReference>
<evidence type="ECO:0000256" key="8">
    <source>
        <dbReference type="RuleBase" id="RU000304"/>
    </source>
</evidence>
<dbReference type="Pfam" id="PF00069">
    <property type="entry name" value="Pkinase"/>
    <property type="match status" value="1"/>
</dbReference>
<evidence type="ECO:0000256" key="6">
    <source>
        <dbReference type="ARBA" id="ARBA00022840"/>
    </source>
</evidence>
<evidence type="ECO:0000313" key="13">
    <source>
        <dbReference type="RefSeq" id="XP_065655640.1"/>
    </source>
</evidence>
<evidence type="ECO:0000313" key="11">
    <source>
        <dbReference type="Proteomes" id="UP001652625"/>
    </source>
</evidence>
<dbReference type="InterPro" id="IPR017441">
    <property type="entry name" value="Protein_kinase_ATP_BS"/>
</dbReference>
<keyword evidence="2 8" id="KW-0723">Serine/threonine-protein kinase</keyword>
<protein>
    <submittedName>
        <fullName evidence="12 13">Cyclin-dependent kinase 14 isoform X2</fullName>
    </submittedName>
</protein>
<dbReference type="Gene3D" id="3.30.200.20">
    <property type="entry name" value="Phosphorylase Kinase, domain 1"/>
    <property type="match status" value="1"/>
</dbReference>
<keyword evidence="6 7" id="KW-0067">ATP-binding</keyword>
<feature type="domain" description="Protein kinase" evidence="10">
    <location>
        <begin position="135"/>
        <end position="416"/>
    </location>
</feature>